<evidence type="ECO:0000313" key="3">
    <source>
        <dbReference type="Proteomes" id="UP000198649"/>
    </source>
</evidence>
<dbReference type="Proteomes" id="UP000198649">
    <property type="component" value="Unassembled WGS sequence"/>
</dbReference>
<keyword evidence="3" id="KW-1185">Reference proteome</keyword>
<feature type="domain" description="Methyltransferase type 12" evidence="1">
    <location>
        <begin position="57"/>
        <end position="158"/>
    </location>
</feature>
<protein>
    <submittedName>
        <fullName evidence="2">Methyltransferase domain-containing protein</fullName>
    </submittedName>
</protein>
<keyword evidence="2" id="KW-0808">Transferase</keyword>
<dbReference type="InterPro" id="IPR013217">
    <property type="entry name" value="Methyltransf_12"/>
</dbReference>
<dbReference type="GO" id="GO:0008168">
    <property type="term" value="F:methyltransferase activity"/>
    <property type="evidence" value="ECO:0007669"/>
    <property type="project" value="UniProtKB-KW"/>
</dbReference>
<reference evidence="2 3" key="1">
    <citation type="submission" date="2016-10" db="EMBL/GenBank/DDBJ databases">
        <authorList>
            <person name="de Groot N.N."/>
        </authorList>
    </citation>
    <scope>NUCLEOTIDE SEQUENCE [LARGE SCALE GENOMIC DNA]</scope>
    <source>
        <strain evidence="2 3">CGMCC 1.11156</strain>
    </source>
</reference>
<dbReference type="AlphaFoldDB" id="A0A1I3NKY7"/>
<accession>A0A1I3NKY7</accession>
<gene>
    <name evidence="2" type="ORF">SAMN05216561_11840</name>
</gene>
<evidence type="ECO:0000313" key="2">
    <source>
        <dbReference type="EMBL" id="SFJ10004.1"/>
    </source>
</evidence>
<dbReference type="Pfam" id="PF08242">
    <property type="entry name" value="Methyltransf_12"/>
    <property type="match status" value="1"/>
</dbReference>
<dbReference type="RefSeq" id="WP_143099829.1">
    <property type="nucleotide sequence ID" value="NZ_BKAF01000022.1"/>
</dbReference>
<sequence>MSTGDTAERSLEHWSEAGRTGMEAFYALATEDYRQLALAADWAHLLGQRARDGWSLLDVACGSGKFPTALRTYADLGEVPDVAYDLLDPSAFSVDETRAVLAAPFVARHDLVMTLQDLPDAYAGYDVVWATHALYALPPAELDLAAERLVAALAPGGLGLVAQATAASHYLVFYDAFRAGVRDATPYTTAEQVRDALVRAGADVRDQRVAYRTGTSDRAVVEGFLQRCAFDDSVSLAEMESAPVLGDYLASCRASDGSYTFSHEAALLWL</sequence>
<keyword evidence="2" id="KW-0489">Methyltransferase</keyword>
<dbReference type="OrthoDB" id="6064711at2"/>
<dbReference type="EMBL" id="FOQG01000018">
    <property type="protein sequence ID" value="SFJ10004.1"/>
    <property type="molecule type" value="Genomic_DNA"/>
</dbReference>
<organism evidence="2 3">
    <name type="scientific">Nocardioides psychrotolerans</name>
    <dbReference type="NCBI Taxonomy" id="1005945"/>
    <lineage>
        <taxon>Bacteria</taxon>
        <taxon>Bacillati</taxon>
        <taxon>Actinomycetota</taxon>
        <taxon>Actinomycetes</taxon>
        <taxon>Propionibacteriales</taxon>
        <taxon>Nocardioidaceae</taxon>
        <taxon>Nocardioides</taxon>
    </lineage>
</organism>
<name>A0A1I3NKY7_9ACTN</name>
<dbReference type="SUPFAM" id="SSF53335">
    <property type="entry name" value="S-adenosyl-L-methionine-dependent methyltransferases"/>
    <property type="match status" value="1"/>
</dbReference>
<evidence type="ECO:0000259" key="1">
    <source>
        <dbReference type="Pfam" id="PF08242"/>
    </source>
</evidence>
<proteinExistence type="predicted"/>
<dbReference type="STRING" id="1005945.SAMN05216561_11840"/>
<dbReference type="GO" id="GO:0032259">
    <property type="term" value="P:methylation"/>
    <property type="evidence" value="ECO:0007669"/>
    <property type="project" value="UniProtKB-KW"/>
</dbReference>
<dbReference type="InterPro" id="IPR029063">
    <property type="entry name" value="SAM-dependent_MTases_sf"/>
</dbReference>
<dbReference type="Gene3D" id="3.40.50.150">
    <property type="entry name" value="Vaccinia Virus protein VP39"/>
    <property type="match status" value="1"/>
</dbReference>